<reference evidence="2 3" key="1">
    <citation type="submission" date="2019-01" db="EMBL/GenBank/DDBJ databases">
        <authorList>
            <person name="Chen W.-M."/>
        </authorList>
    </citation>
    <scope>NUCLEOTIDE SEQUENCE [LARGE SCALE GENOMIC DNA]</scope>
    <source>
        <strain evidence="2 3">TER-1</strain>
    </source>
</reference>
<dbReference type="Pfam" id="PF12680">
    <property type="entry name" value="SnoaL_2"/>
    <property type="match status" value="1"/>
</dbReference>
<dbReference type="RefSeq" id="WP_127730516.1">
    <property type="nucleotide sequence ID" value="NZ_SACP01000013.1"/>
</dbReference>
<evidence type="ECO:0000313" key="2">
    <source>
        <dbReference type="EMBL" id="RVU17231.1"/>
    </source>
</evidence>
<protein>
    <submittedName>
        <fullName evidence="2">Nuclear transport factor 2 family protein</fullName>
    </submittedName>
</protein>
<keyword evidence="3" id="KW-1185">Reference proteome</keyword>
<dbReference type="AlphaFoldDB" id="A0A3S2W9N4"/>
<name>A0A3S2W9N4_9HYPH</name>
<dbReference type="InterPro" id="IPR032710">
    <property type="entry name" value="NTF2-like_dom_sf"/>
</dbReference>
<accession>A0A3S2W9N4</accession>
<dbReference type="OrthoDB" id="8074598at2"/>
<dbReference type="Proteomes" id="UP000286997">
    <property type="component" value="Unassembled WGS sequence"/>
</dbReference>
<evidence type="ECO:0000313" key="3">
    <source>
        <dbReference type="Proteomes" id="UP000286997"/>
    </source>
</evidence>
<dbReference type="EMBL" id="SACP01000013">
    <property type="protein sequence ID" value="RVU17231.1"/>
    <property type="molecule type" value="Genomic_DNA"/>
</dbReference>
<gene>
    <name evidence="2" type="ORF">EOE48_15155</name>
</gene>
<comment type="caution">
    <text evidence="2">The sequence shown here is derived from an EMBL/GenBank/DDBJ whole genome shotgun (WGS) entry which is preliminary data.</text>
</comment>
<dbReference type="SUPFAM" id="SSF54427">
    <property type="entry name" value="NTF2-like"/>
    <property type="match status" value="1"/>
</dbReference>
<organism evidence="2 3">
    <name type="scientific">Methylobacterium oryzihabitans</name>
    <dbReference type="NCBI Taxonomy" id="2499852"/>
    <lineage>
        <taxon>Bacteria</taxon>
        <taxon>Pseudomonadati</taxon>
        <taxon>Pseudomonadota</taxon>
        <taxon>Alphaproteobacteria</taxon>
        <taxon>Hyphomicrobiales</taxon>
        <taxon>Methylobacteriaceae</taxon>
        <taxon>Methylobacterium</taxon>
    </lineage>
</organism>
<dbReference type="InterPro" id="IPR037401">
    <property type="entry name" value="SnoaL-like"/>
</dbReference>
<proteinExistence type="predicted"/>
<dbReference type="Gene3D" id="3.10.450.50">
    <property type="match status" value="1"/>
</dbReference>
<sequence length="139" mass="15868">MSDHTTLRDLFDRWERVWHEGALDLVNACIAPEYLRHDELGDRTVTPNAYAAELAALRQARPDVRILVYDHAFQGERAWFRFTMRWTDRDGGDVRTRAGLQSYRTEGGLLAETWVVLQPVGSAWTDPVAQATWTTPVPA</sequence>
<evidence type="ECO:0000259" key="1">
    <source>
        <dbReference type="Pfam" id="PF12680"/>
    </source>
</evidence>
<feature type="domain" description="SnoaL-like" evidence="1">
    <location>
        <begin position="13"/>
        <end position="112"/>
    </location>
</feature>